<dbReference type="AlphaFoldDB" id="A0A0D8Y1I5"/>
<reference evidence="2 3" key="1">
    <citation type="submission" date="2013-11" db="EMBL/GenBank/DDBJ databases">
        <title>Draft genome of the bovine lungworm Dictyocaulus viviparus.</title>
        <authorList>
            <person name="Mitreva M."/>
        </authorList>
    </citation>
    <scope>NUCLEOTIDE SEQUENCE [LARGE SCALE GENOMIC DNA]</scope>
    <source>
        <strain evidence="2 3">HannoverDv2000</strain>
    </source>
</reference>
<evidence type="ECO:0000313" key="2">
    <source>
        <dbReference type="EMBL" id="KJH49909.1"/>
    </source>
</evidence>
<keyword evidence="3" id="KW-1185">Reference proteome</keyword>
<organism evidence="2 3">
    <name type="scientific">Dictyocaulus viviparus</name>
    <name type="common">Bovine lungworm</name>
    <dbReference type="NCBI Taxonomy" id="29172"/>
    <lineage>
        <taxon>Eukaryota</taxon>
        <taxon>Metazoa</taxon>
        <taxon>Ecdysozoa</taxon>
        <taxon>Nematoda</taxon>
        <taxon>Chromadorea</taxon>
        <taxon>Rhabditida</taxon>
        <taxon>Rhabditina</taxon>
        <taxon>Rhabditomorpha</taxon>
        <taxon>Strongyloidea</taxon>
        <taxon>Metastrongylidae</taxon>
        <taxon>Dictyocaulus</taxon>
    </lineage>
</organism>
<dbReference type="EMBL" id="KN716220">
    <property type="protein sequence ID" value="KJH49909.1"/>
    <property type="molecule type" value="Genomic_DNA"/>
</dbReference>
<name>A0A0D8Y1I5_DICVI</name>
<keyword evidence="1" id="KW-0812">Transmembrane</keyword>
<keyword evidence="1" id="KW-1133">Transmembrane helix</keyword>
<proteinExistence type="predicted"/>
<protein>
    <submittedName>
        <fullName evidence="2">Uncharacterized protein</fullName>
    </submittedName>
</protein>
<gene>
    <name evidence="2" type="ORF">DICVIV_03939</name>
</gene>
<evidence type="ECO:0000313" key="3">
    <source>
        <dbReference type="Proteomes" id="UP000053766"/>
    </source>
</evidence>
<reference evidence="3" key="2">
    <citation type="journal article" date="2016" name="Sci. Rep.">
        <title>Dictyocaulus viviparus genome, variome and transcriptome elucidate lungworm biology and support future intervention.</title>
        <authorList>
            <person name="McNulty S.N."/>
            <person name="Strube C."/>
            <person name="Rosa B.A."/>
            <person name="Martin J.C."/>
            <person name="Tyagi R."/>
            <person name="Choi Y.J."/>
            <person name="Wang Q."/>
            <person name="Hallsworth Pepin K."/>
            <person name="Zhang X."/>
            <person name="Ozersky P."/>
            <person name="Wilson R.K."/>
            <person name="Sternberg P.W."/>
            <person name="Gasser R.B."/>
            <person name="Mitreva M."/>
        </authorList>
    </citation>
    <scope>NUCLEOTIDE SEQUENCE [LARGE SCALE GENOMIC DNA]</scope>
    <source>
        <strain evidence="3">HannoverDv2000</strain>
    </source>
</reference>
<evidence type="ECO:0000256" key="1">
    <source>
        <dbReference type="SAM" id="Phobius"/>
    </source>
</evidence>
<keyword evidence="1" id="KW-0472">Membrane</keyword>
<accession>A0A0D8Y1I5</accession>
<feature type="transmembrane region" description="Helical" evidence="1">
    <location>
        <begin position="43"/>
        <end position="69"/>
    </location>
</feature>
<dbReference type="Proteomes" id="UP000053766">
    <property type="component" value="Unassembled WGS sequence"/>
</dbReference>
<sequence length="312" mass="34552">MQAINETAWLPLHDLRLCSTPVYDTWHAPSPLTVRRRGINRTLLVVIIMLVAFLFASTRIVSACVSTALTDCRCIHCTCAGRAIPNALVHHTTITSKPIVHSIPPPAYVFSTIPKNPFNHPAHTYDFKSSISKSPSYLTWPSVKSESASIPSTSSVENLISSFSSNDSELSNTTLQNSTEVISTRSVPLPSSPEQPADILSKMNAMSIISPNIKPQAGSLHNYWSSGSKYSYQRTPPDHKKTPLFRSRGEIFPAKIIPIPGTTKEMRFAGVSLSTAPNVDLSSEKQHRMVLHANKRFDKSRYVNMIRQQIQV</sequence>